<dbReference type="Pfam" id="PF13537">
    <property type="entry name" value="GATase_7"/>
    <property type="match status" value="1"/>
</dbReference>
<reference evidence="14" key="1">
    <citation type="submission" date="2016-10" db="EMBL/GenBank/DDBJ databases">
        <authorList>
            <person name="Varghese N."/>
            <person name="Submissions S."/>
        </authorList>
    </citation>
    <scope>NUCLEOTIDE SEQUENCE [LARGE SCALE GENOMIC DNA]</scope>
    <source>
        <strain evidence="14">CGMCC 4.3525</strain>
    </source>
</reference>
<keyword evidence="7 9" id="KW-0315">Glutamine amidotransferase</keyword>
<feature type="site" description="Important for beta-aspartyl-AMP intermediate formation" evidence="11">
    <location>
        <position position="361"/>
    </location>
</feature>
<comment type="pathway">
    <text evidence="1">Amino-acid biosynthesis; L-asparagine biosynthesis; L-asparagine from L-aspartate (L-Gln route): step 1/1.</text>
</comment>
<dbReference type="PANTHER" id="PTHR43284:SF1">
    <property type="entry name" value="ASPARAGINE SYNTHETASE"/>
    <property type="match status" value="1"/>
</dbReference>
<dbReference type="GO" id="GO:0006529">
    <property type="term" value="P:asparagine biosynthetic process"/>
    <property type="evidence" value="ECO:0007669"/>
    <property type="project" value="UniProtKB-KW"/>
</dbReference>
<organism evidence="13 14">
    <name type="scientific">Lentzea xinjiangensis</name>
    <dbReference type="NCBI Taxonomy" id="402600"/>
    <lineage>
        <taxon>Bacteria</taxon>
        <taxon>Bacillati</taxon>
        <taxon>Actinomycetota</taxon>
        <taxon>Actinomycetes</taxon>
        <taxon>Pseudonocardiales</taxon>
        <taxon>Pseudonocardiaceae</taxon>
        <taxon>Lentzea</taxon>
    </lineage>
</organism>
<proteinExistence type="inferred from homology"/>
<dbReference type="InterPro" id="IPR033738">
    <property type="entry name" value="AsnB_N"/>
</dbReference>
<dbReference type="OrthoDB" id="9763290at2"/>
<keyword evidence="9" id="KW-0028">Amino-acid biosynthesis</keyword>
<dbReference type="RefSeq" id="WP_089956618.1">
    <property type="nucleotide sequence ID" value="NZ_FOFR01000016.1"/>
</dbReference>
<evidence type="ECO:0000256" key="6">
    <source>
        <dbReference type="ARBA" id="ARBA00022888"/>
    </source>
</evidence>
<keyword evidence="4 10" id="KW-0547">Nucleotide-binding</keyword>
<dbReference type="InterPro" id="IPR006426">
    <property type="entry name" value="Asn_synth_AEB"/>
</dbReference>
<evidence type="ECO:0000256" key="11">
    <source>
        <dbReference type="PIRSR" id="PIRSR001589-3"/>
    </source>
</evidence>
<name>A0A1H9SMK4_9PSEU</name>
<dbReference type="Pfam" id="PF00733">
    <property type="entry name" value="Asn_synthase"/>
    <property type="match status" value="1"/>
</dbReference>
<keyword evidence="14" id="KW-1185">Reference proteome</keyword>
<evidence type="ECO:0000256" key="5">
    <source>
        <dbReference type="ARBA" id="ARBA00022840"/>
    </source>
</evidence>
<evidence type="ECO:0000256" key="3">
    <source>
        <dbReference type="ARBA" id="ARBA00012737"/>
    </source>
</evidence>
<evidence type="ECO:0000256" key="1">
    <source>
        <dbReference type="ARBA" id="ARBA00005187"/>
    </source>
</evidence>
<protein>
    <recommendedName>
        <fullName evidence="3">asparagine synthase (glutamine-hydrolyzing)</fullName>
        <ecNumber evidence="3">6.3.5.4</ecNumber>
    </recommendedName>
</protein>
<feature type="active site" description="For GATase activity" evidence="9">
    <location>
        <position position="2"/>
    </location>
</feature>
<dbReference type="CDD" id="cd00712">
    <property type="entry name" value="AsnB"/>
    <property type="match status" value="1"/>
</dbReference>
<evidence type="ECO:0000256" key="9">
    <source>
        <dbReference type="PIRSR" id="PIRSR001589-1"/>
    </source>
</evidence>
<keyword evidence="6 9" id="KW-0061">Asparagine biosynthesis</keyword>
<dbReference type="Proteomes" id="UP000199352">
    <property type="component" value="Unassembled WGS sequence"/>
</dbReference>
<feature type="domain" description="Glutamine amidotransferase type-2" evidence="12">
    <location>
        <begin position="2"/>
        <end position="208"/>
    </location>
</feature>
<dbReference type="InterPro" id="IPR029055">
    <property type="entry name" value="Ntn_hydrolases_N"/>
</dbReference>
<dbReference type="Gene3D" id="3.60.20.10">
    <property type="entry name" value="Glutamine Phosphoribosylpyrophosphate, subunit 1, domain 1"/>
    <property type="match status" value="1"/>
</dbReference>
<dbReference type="EMBL" id="FOFR01000016">
    <property type="protein sequence ID" value="SER86250.1"/>
    <property type="molecule type" value="Genomic_DNA"/>
</dbReference>
<dbReference type="SUPFAM" id="SSF52402">
    <property type="entry name" value="Adenine nucleotide alpha hydrolases-like"/>
    <property type="match status" value="1"/>
</dbReference>
<feature type="binding site" evidence="10">
    <location>
        <begin position="359"/>
        <end position="360"/>
    </location>
    <ligand>
        <name>ATP</name>
        <dbReference type="ChEBI" id="CHEBI:30616"/>
    </ligand>
</feature>
<dbReference type="EC" id="6.3.5.4" evidence="3"/>
<keyword evidence="5 10" id="KW-0067">ATP-binding</keyword>
<dbReference type="PROSITE" id="PS51278">
    <property type="entry name" value="GATASE_TYPE_2"/>
    <property type="match status" value="1"/>
</dbReference>
<dbReference type="PIRSF" id="PIRSF001589">
    <property type="entry name" value="Asn_synthetase_glu-h"/>
    <property type="match status" value="1"/>
</dbReference>
<evidence type="ECO:0000259" key="12">
    <source>
        <dbReference type="PROSITE" id="PS51278"/>
    </source>
</evidence>
<comment type="similarity">
    <text evidence="2">Belongs to the asparagine synthetase family.</text>
</comment>
<evidence type="ECO:0000256" key="4">
    <source>
        <dbReference type="ARBA" id="ARBA00022741"/>
    </source>
</evidence>
<dbReference type="InterPro" id="IPR001962">
    <property type="entry name" value="Asn_synthase"/>
</dbReference>
<comment type="catalytic activity">
    <reaction evidence="8">
        <text>L-aspartate + L-glutamine + ATP + H2O = L-asparagine + L-glutamate + AMP + diphosphate + H(+)</text>
        <dbReference type="Rhea" id="RHEA:12228"/>
        <dbReference type="ChEBI" id="CHEBI:15377"/>
        <dbReference type="ChEBI" id="CHEBI:15378"/>
        <dbReference type="ChEBI" id="CHEBI:29985"/>
        <dbReference type="ChEBI" id="CHEBI:29991"/>
        <dbReference type="ChEBI" id="CHEBI:30616"/>
        <dbReference type="ChEBI" id="CHEBI:33019"/>
        <dbReference type="ChEBI" id="CHEBI:58048"/>
        <dbReference type="ChEBI" id="CHEBI:58359"/>
        <dbReference type="ChEBI" id="CHEBI:456215"/>
        <dbReference type="EC" id="6.3.5.4"/>
    </reaction>
</comment>
<sequence length="607" mass="66361">MCGIAGVRRFDGAPVSRELLAEMAKRLHHRGPDDSGFFSDGPIGFAHTRLSIIDLAGSPQPMAGASGTTTIAFNGEILNYRQLRAELAYPFRTQGDTEVLLALYELHGPSAVAKLRGQFAYALHDAASGETHLFRDRLGILPLYYYADSAVFAFASEIKALLPVLGSVNVDHESLHDYLAHRSVPAPHTLVRGVRKLPPGHHLVVSADGSVRASPYWELPREPEIRSVPPAEAVRLVEEALTASVRDALVADVPVGAYLSGGVDSSLIAALVAREREGGLLHTFSAGFGDPRVDELHWAQKVAGIVGSEHHEVVVTAEDFRDGWAKLSWHRDAPLSEPADVAVFRLAELARRDVKVVLSGEGSDELFGGYPKYRFAQATRLAGAAPSSLLRRLEKALPASGARLGVALRAIAEPSYAERLRGWFAPFTVAERAALLGGPAARPVPAPYRTGRGDAVRRMLYADSHTWLADNLLERGDRMSMAASLELRPPFLDHRLAELAFSLPSDVKVRGGTTKWVVKEVARRHLPADVVDRPKSGFKVPLDAWFRDGLRDMAYDLLTGPTSFVGKTFDRAAVRSLLDDHDSGDRNEQPRIWTLLSLEVWHQTLSW</sequence>
<dbReference type="InterPro" id="IPR017932">
    <property type="entry name" value="GATase_2_dom"/>
</dbReference>
<dbReference type="NCBIfam" id="TIGR01536">
    <property type="entry name" value="asn_synth_AEB"/>
    <property type="match status" value="1"/>
</dbReference>
<evidence type="ECO:0000256" key="2">
    <source>
        <dbReference type="ARBA" id="ARBA00005752"/>
    </source>
</evidence>
<dbReference type="GO" id="GO:0005524">
    <property type="term" value="F:ATP binding"/>
    <property type="evidence" value="ECO:0007669"/>
    <property type="project" value="UniProtKB-KW"/>
</dbReference>
<dbReference type="SUPFAM" id="SSF56235">
    <property type="entry name" value="N-terminal nucleophile aminohydrolases (Ntn hydrolases)"/>
    <property type="match status" value="1"/>
</dbReference>
<accession>A0A1H9SMK4</accession>
<evidence type="ECO:0000313" key="14">
    <source>
        <dbReference type="Proteomes" id="UP000199352"/>
    </source>
</evidence>
<dbReference type="InterPro" id="IPR051786">
    <property type="entry name" value="ASN_synthetase/amidase"/>
</dbReference>
<dbReference type="AlphaFoldDB" id="A0A1H9SMK4"/>
<dbReference type="STRING" id="402600.SAMN05216188_116163"/>
<dbReference type="Gene3D" id="3.40.50.620">
    <property type="entry name" value="HUPs"/>
    <property type="match status" value="1"/>
</dbReference>
<feature type="binding site" evidence="10">
    <location>
        <position position="96"/>
    </location>
    <ligand>
        <name>L-glutamine</name>
        <dbReference type="ChEBI" id="CHEBI:58359"/>
    </ligand>
</feature>
<evidence type="ECO:0000256" key="8">
    <source>
        <dbReference type="ARBA" id="ARBA00048741"/>
    </source>
</evidence>
<dbReference type="InterPro" id="IPR014729">
    <property type="entry name" value="Rossmann-like_a/b/a_fold"/>
</dbReference>
<dbReference type="GO" id="GO:0005829">
    <property type="term" value="C:cytosol"/>
    <property type="evidence" value="ECO:0007669"/>
    <property type="project" value="TreeGrafter"/>
</dbReference>
<gene>
    <name evidence="13" type="ORF">SAMN05216188_116163</name>
</gene>
<dbReference type="PANTHER" id="PTHR43284">
    <property type="entry name" value="ASPARAGINE SYNTHETASE (GLUTAMINE-HYDROLYZING)"/>
    <property type="match status" value="1"/>
</dbReference>
<dbReference type="CDD" id="cd01991">
    <property type="entry name" value="Asn_synthase_B_C"/>
    <property type="match status" value="1"/>
</dbReference>
<dbReference type="GO" id="GO:0004066">
    <property type="term" value="F:asparagine synthase (glutamine-hydrolyzing) activity"/>
    <property type="evidence" value="ECO:0007669"/>
    <property type="project" value="UniProtKB-EC"/>
</dbReference>
<evidence type="ECO:0000256" key="10">
    <source>
        <dbReference type="PIRSR" id="PIRSR001589-2"/>
    </source>
</evidence>
<evidence type="ECO:0000256" key="7">
    <source>
        <dbReference type="ARBA" id="ARBA00022962"/>
    </source>
</evidence>
<evidence type="ECO:0000313" key="13">
    <source>
        <dbReference type="EMBL" id="SER86250.1"/>
    </source>
</evidence>